<organism evidence="7 8">
    <name type="scientific">candidate division WWE3 bacterium CG_4_10_14_0_2_um_filter_41_14</name>
    <dbReference type="NCBI Taxonomy" id="1975072"/>
    <lineage>
        <taxon>Bacteria</taxon>
        <taxon>Katanobacteria</taxon>
    </lineage>
</organism>
<dbReference type="InterPro" id="IPR051198">
    <property type="entry name" value="BchE-like"/>
</dbReference>
<feature type="domain" description="Radical SAM core" evidence="6">
    <location>
        <begin position="157"/>
        <end position="405"/>
    </location>
</feature>
<evidence type="ECO:0000313" key="8">
    <source>
        <dbReference type="Proteomes" id="UP000228920"/>
    </source>
</evidence>
<keyword evidence="2" id="KW-0949">S-adenosyl-L-methionine</keyword>
<reference evidence="8" key="1">
    <citation type="submission" date="2017-09" db="EMBL/GenBank/DDBJ databases">
        <title>Depth-based differentiation of microbial function through sediment-hosted aquifers and enrichment of novel symbionts in the deep terrestrial subsurface.</title>
        <authorList>
            <person name="Probst A.J."/>
            <person name="Ladd B."/>
            <person name="Jarett J.K."/>
            <person name="Geller-Mcgrath D.E."/>
            <person name="Sieber C.M.K."/>
            <person name="Emerson J.B."/>
            <person name="Anantharaman K."/>
            <person name="Thomas B.C."/>
            <person name="Malmstrom R."/>
            <person name="Stieglmeier M."/>
            <person name="Klingl A."/>
            <person name="Woyke T."/>
            <person name="Ryan C.M."/>
            <person name="Banfield J.F."/>
        </authorList>
    </citation>
    <scope>NUCLEOTIDE SEQUENCE [LARGE SCALE GENOMIC DNA]</scope>
</reference>
<evidence type="ECO:0000256" key="4">
    <source>
        <dbReference type="ARBA" id="ARBA00023004"/>
    </source>
</evidence>
<protein>
    <recommendedName>
        <fullName evidence="6">Radical SAM core domain-containing protein</fullName>
    </recommendedName>
</protein>
<keyword evidence="5" id="KW-0411">Iron-sulfur</keyword>
<evidence type="ECO:0000259" key="6">
    <source>
        <dbReference type="PROSITE" id="PS51918"/>
    </source>
</evidence>
<proteinExistence type="predicted"/>
<dbReference type="PANTHER" id="PTHR43409">
    <property type="entry name" value="ANAEROBIC MAGNESIUM-PROTOPORPHYRIN IX MONOMETHYL ESTER CYCLASE-RELATED"/>
    <property type="match status" value="1"/>
</dbReference>
<dbReference type="InterPro" id="IPR058240">
    <property type="entry name" value="rSAM_sf"/>
</dbReference>
<dbReference type="CDD" id="cd01335">
    <property type="entry name" value="Radical_SAM"/>
    <property type="match status" value="1"/>
</dbReference>
<sequence length="467" mass="52266">MSSVDLIQPRHNYANPPEVEKYGHIYLPTSLHTAGARLAHAGVDVRVQDENLRPLEINSSNVGVNLLGAPYIPEVIKLQKRIQATTRDDLQFILGGQVMNGISRAQQAQLFGPKSVNGNHDTELAQVFGLSPNALPKPESTSLIPVYEQISDEDMQEYLSREFSLYVSQGCKFACDFCAAVRTFREPATGQITRAKEVYRDLEILEKDLGYLIQRAIGLGLNKLDIYMSNLDVFQSPDQLLDFARVCKGLKQQYPNFQLNLRGLATVDSFLRAKDTKRESIEELAEAGFHTVGFGVDGMTPQVWKAVKKGHNTEEKCIEAIRSAREDFGLSPELLMVFGHYGVDTAESLQAAYAFTQDMVELYRAVPRPHVSKSFIPGNEGWLRPENADAVKLLIENPEAFQSLDFTALPSTLTHPDSEIRELAAKYYLKICSIPGNTTQHVKPITPDMSQQEIGEVKRYNVGRYDR</sequence>
<dbReference type="GO" id="GO:0051536">
    <property type="term" value="F:iron-sulfur cluster binding"/>
    <property type="evidence" value="ECO:0007669"/>
    <property type="project" value="UniProtKB-KW"/>
</dbReference>
<dbReference type="GO" id="GO:0046872">
    <property type="term" value="F:metal ion binding"/>
    <property type="evidence" value="ECO:0007669"/>
    <property type="project" value="UniProtKB-KW"/>
</dbReference>
<evidence type="ECO:0000256" key="1">
    <source>
        <dbReference type="ARBA" id="ARBA00001966"/>
    </source>
</evidence>
<gene>
    <name evidence="7" type="ORF">COY32_06770</name>
</gene>
<dbReference type="InterPro" id="IPR006638">
    <property type="entry name" value="Elp3/MiaA/NifB-like_rSAM"/>
</dbReference>
<name>A0A2M7TEV4_UNCKA</name>
<dbReference type="SMART" id="SM00729">
    <property type="entry name" value="Elp3"/>
    <property type="match status" value="1"/>
</dbReference>
<dbReference type="Proteomes" id="UP000228920">
    <property type="component" value="Unassembled WGS sequence"/>
</dbReference>
<dbReference type="InterPro" id="IPR013785">
    <property type="entry name" value="Aldolase_TIM"/>
</dbReference>
<accession>A0A2M7TEV4</accession>
<dbReference type="Pfam" id="PF04055">
    <property type="entry name" value="Radical_SAM"/>
    <property type="match status" value="1"/>
</dbReference>
<dbReference type="Gene3D" id="3.20.20.70">
    <property type="entry name" value="Aldolase class I"/>
    <property type="match status" value="1"/>
</dbReference>
<evidence type="ECO:0000256" key="5">
    <source>
        <dbReference type="ARBA" id="ARBA00023014"/>
    </source>
</evidence>
<dbReference type="SFLD" id="SFLDG01082">
    <property type="entry name" value="B12-binding_domain_containing"/>
    <property type="match status" value="1"/>
</dbReference>
<comment type="cofactor">
    <cofactor evidence="1">
        <name>[4Fe-4S] cluster</name>
        <dbReference type="ChEBI" id="CHEBI:49883"/>
    </cofactor>
</comment>
<evidence type="ECO:0000256" key="2">
    <source>
        <dbReference type="ARBA" id="ARBA00022691"/>
    </source>
</evidence>
<evidence type="ECO:0000256" key="3">
    <source>
        <dbReference type="ARBA" id="ARBA00022723"/>
    </source>
</evidence>
<keyword evidence="3" id="KW-0479">Metal-binding</keyword>
<comment type="caution">
    <text evidence="7">The sequence shown here is derived from an EMBL/GenBank/DDBJ whole genome shotgun (WGS) entry which is preliminary data.</text>
</comment>
<dbReference type="AlphaFoldDB" id="A0A2M7TEV4"/>
<dbReference type="SUPFAM" id="SSF102114">
    <property type="entry name" value="Radical SAM enzymes"/>
    <property type="match status" value="1"/>
</dbReference>
<dbReference type="GO" id="GO:0003824">
    <property type="term" value="F:catalytic activity"/>
    <property type="evidence" value="ECO:0007669"/>
    <property type="project" value="InterPro"/>
</dbReference>
<evidence type="ECO:0000313" key="7">
    <source>
        <dbReference type="EMBL" id="PIZ44261.1"/>
    </source>
</evidence>
<keyword evidence="4" id="KW-0408">Iron</keyword>
<dbReference type="InterPro" id="IPR007197">
    <property type="entry name" value="rSAM"/>
</dbReference>
<dbReference type="PROSITE" id="PS51918">
    <property type="entry name" value="RADICAL_SAM"/>
    <property type="match status" value="1"/>
</dbReference>
<dbReference type="SFLD" id="SFLDS00029">
    <property type="entry name" value="Radical_SAM"/>
    <property type="match status" value="1"/>
</dbReference>
<dbReference type="EMBL" id="PFNL01000188">
    <property type="protein sequence ID" value="PIZ44261.1"/>
    <property type="molecule type" value="Genomic_DNA"/>
</dbReference>